<dbReference type="EMBL" id="CDMY01000267">
    <property type="protein sequence ID" value="CEL98275.1"/>
    <property type="molecule type" value="Genomic_DNA"/>
</dbReference>
<dbReference type="OMA" id="FRRRSEM"/>
<keyword evidence="3" id="KW-1185">Reference proteome</keyword>
<keyword evidence="1" id="KW-1133">Transmembrane helix</keyword>
<sequence length="181" mass="20803">MEGVQGCAWLHALIVAVLGTVPLLLHTGHAMMRPPRVSGLGGAFSLPHLFRKQTEADDSPHPLRMEEWKLRVRRGLFRRRSEMRINFRRDGSLQTSDGHKGEWRLDKFGVMWEFLVDNTTHRYMAEVHWNVFGSQPRMYKGVITRDRRAPIRADLFRPVIGTFTGIGCGTDTADVSYRDRT</sequence>
<evidence type="ECO:0000256" key="1">
    <source>
        <dbReference type="SAM" id="Phobius"/>
    </source>
</evidence>
<dbReference type="InParanoid" id="A0A0G4EMR7"/>
<feature type="transmembrane region" description="Helical" evidence="1">
    <location>
        <begin position="6"/>
        <end position="25"/>
    </location>
</feature>
<dbReference type="VEuPathDB" id="CryptoDB:Vbra_7879"/>
<organism evidence="2 3">
    <name type="scientific">Vitrella brassicaformis (strain CCMP3155)</name>
    <dbReference type="NCBI Taxonomy" id="1169540"/>
    <lineage>
        <taxon>Eukaryota</taxon>
        <taxon>Sar</taxon>
        <taxon>Alveolata</taxon>
        <taxon>Colpodellida</taxon>
        <taxon>Vitrellaceae</taxon>
        <taxon>Vitrella</taxon>
    </lineage>
</organism>
<accession>A0A0G4EMR7</accession>
<dbReference type="PhylomeDB" id="A0A0G4EMR7"/>
<gene>
    <name evidence="2" type="ORF">Vbra_7879</name>
</gene>
<protein>
    <submittedName>
        <fullName evidence="2">Uncharacterized protein</fullName>
    </submittedName>
</protein>
<reference evidence="2 3" key="1">
    <citation type="submission" date="2014-11" db="EMBL/GenBank/DDBJ databases">
        <authorList>
            <person name="Zhu J."/>
            <person name="Qi W."/>
            <person name="Song R."/>
        </authorList>
    </citation>
    <scope>NUCLEOTIDE SEQUENCE [LARGE SCALE GENOMIC DNA]</scope>
</reference>
<proteinExistence type="predicted"/>
<keyword evidence="1" id="KW-0812">Transmembrane</keyword>
<dbReference type="OrthoDB" id="10263463at2759"/>
<name>A0A0G4EMR7_VITBC</name>
<keyword evidence="1" id="KW-0472">Membrane</keyword>
<evidence type="ECO:0000313" key="2">
    <source>
        <dbReference type="EMBL" id="CEL98275.1"/>
    </source>
</evidence>
<dbReference type="Proteomes" id="UP000041254">
    <property type="component" value="Unassembled WGS sequence"/>
</dbReference>
<evidence type="ECO:0000313" key="3">
    <source>
        <dbReference type="Proteomes" id="UP000041254"/>
    </source>
</evidence>
<dbReference type="AlphaFoldDB" id="A0A0G4EMR7"/>